<dbReference type="AlphaFoldDB" id="A0A2G7G082"/>
<keyword evidence="3" id="KW-1185">Reference proteome</keyword>
<evidence type="ECO:0000256" key="1">
    <source>
        <dbReference type="SAM" id="Phobius"/>
    </source>
</evidence>
<evidence type="ECO:0000313" key="2">
    <source>
        <dbReference type="EMBL" id="PIG86227.1"/>
    </source>
</evidence>
<name>A0A2G7G082_9EURO</name>
<protein>
    <submittedName>
        <fullName evidence="2">Uncharacterized protein</fullName>
    </submittedName>
</protein>
<reference evidence="2 3" key="1">
    <citation type="submission" date="2017-05" db="EMBL/GenBank/DDBJ databases">
        <title>Genome sequence for an aflatoxigenic pathogen of Argentinian peanut, Aspergillus arachidicola.</title>
        <authorList>
            <person name="Moore G."/>
            <person name="Beltz S.B."/>
            <person name="Mack B.M."/>
        </authorList>
    </citation>
    <scope>NUCLEOTIDE SEQUENCE [LARGE SCALE GENOMIC DNA]</scope>
    <source>
        <strain evidence="2 3">CBS 117610</strain>
    </source>
</reference>
<dbReference type="STRING" id="656916.A0A2G7G082"/>
<organism evidence="2 3">
    <name type="scientific">Aspergillus arachidicola</name>
    <dbReference type="NCBI Taxonomy" id="656916"/>
    <lineage>
        <taxon>Eukaryota</taxon>
        <taxon>Fungi</taxon>
        <taxon>Dikarya</taxon>
        <taxon>Ascomycota</taxon>
        <taxon>Pezizomycotina</taxon>
        <taxon>Eurotiomycetes</taxon>
        <taxon>Eurotiomycetidae</taxon>
        <taxon>Eurotiales</taxon>
        <taxon>Aspergillaceae</taxon>
        <taxon>Aspergillus</taxon>
        <taxon>Aspergillus subgen. Circumdati</taxon>
    </lineage>
</organism>
<proteinExistence type="predicted"/>
<keyword evidence="1" id="KW-0812">Transmembrane</keyword>
<dbReference type="EMBL" id="NEXV01000266">
    <property type="protein sequence ID" value="PIG86227.1"/>
    <property type="molecule type" value="Genomic_DNA"/>
</dbReference>
<dbReference type="Proteomes" id="UP000231358">
    <property type="component" value="Unassembled WGS sequence"/>
</dbReference>
<sequence length="520" mass="57546">MDAFTSPNVTASFKTPVATHSTVVDGFDWTQPYPGSHRDGHMAYLEISQEMPLSSSIVENATTVLSSLTFGIPDSMSSGGQPLPMDPSWYICRHVFISTKPEAKLEVDGGNKCDFLSQTCHADLKTSLTQDWGKAADGTMCSALGFDAIPPSCQDSFGFARQDVMAFDAAFLANTTLGPVQTNKEQQQYSWRIGTGYQDPGDARAYALAANRTYLVATVWGYSQSGKHIQVPEKSKIMLPLLFLAVFLAPGVMANVVAGKWQALFFYQLYRIEVEAHGLENSRMAPGCAKAGVVCDMKAFMKEISKIRKFPVRGADGNPIKPVQLLDDPDFEKANWAQIGEGADLEAFGSEFDKIGFKGLMSNERIFKGWKQGDNFENVMSEAEDIAIKALAKLKADGREPADDRFNKMTAALKTHGDARRYDQAQKISQDFEEEMRKWGGFSVAYTDPIERPPVPGYRKIDGDQTIRDNTGRVGFDKVEQKVRDYVTTFNSARLSRSHVEAIIKTQNVHDHLAEACKKE</sequence>
<keyword evidence="1" id="KW-0472">Membrane</keyword>
<gene>
    <name evidence="2" type="ORF">AARAC_004656</name>
</gene>
<evidence type="ECO:0000313" key="3">
    <source>
        <dbReference type="Proteomes" id="UP000231358"/>
    </source>
</evidence>
<keyword evidence="1" id="KW-1133">Transmembrane helix</keyword>
<feature type="transmembrane region" description="Helical" evidence="1">
    <location>
        <begin position="237"/>
        <end position="258"/>
    </location>
</feature>
<comment type="caution">
    <text evidence="2">The sequence shown here is derived from an EMBL/GenBank/DDBJ whole genome shotgun (WGS) entry which is preliminary data.</text>
</comment>
<accession>A0A2G7G082</accession>